<reference evidence="12" key="1">
    <citation type="thesis" date="2021" institute="BYU ScholarsArchive" country="Provo, UT, USA">
        <title>Applications of and Algorithms for Genome Assembly and Genomic Analyses with an Emphasis on Marine Teleosts.</title>
        <authorList>
            <person name="Pickett B.D."/>
        </authorList>
    </citation>
    <scope>NUCLEOTIDE SEQUENCE</scope>
    <source>
        <strain evidence="12">HI-2016</strain>
    </source>
</reference>
<dbReference type="OrthoDB" id="10026202at2759"/>
<proteinExistence type="inferred from homology"/>
<organism evidence="12 13">
    <name type="scientific">Albula glossodonta</name>
    <name type="common">roundjaw bonefish</name>
    <dbReference type="NCBI Taxonomy" id="121402"/>
    <lineage>
        <taxon>Eukaryota</taxon>
        <taxon>Metazoa</taxon>
        <taxon>Chordata</taxon>
        <taxon>Craniata</taxon>
        <taxon>Vertebrata</taxon>
        <taxon>Euteleostomi</taxon>
        <taxon>Actinopterygii</taxon>
        <taxon>Neopterygii</taxon>
        <taxon>Teleostei</taxon>
        <taxon>Albuliformes</taxon>
        <taxon>Albulidae</taxon>
        <taxon>Albula</taxon>
    </lineage>
</organism>
<evidence type="ECO:0000256" key="7">
    <source>
        <dbReference type="SAM" id="Phobius"/>
    </source>
</evidence>
<dbReference type="Pfam" id="PF16070">
    <property type="entry name" value="Ig_TMEM132_4th"/>
    <property type="match status" value="2"/>
</dbReference>
<dbReference type="Pfam" id="PF15706">
    <property type="entry name" value="TMEM132_C"/>
    <property type="match status" value="1"/>
</dbReference>
<feature type="domain" description="Transmembrane protein family 132 fourth" evidence="9">
    <location>
        <begin position="172"/>
        <end position="215"/>
    </location>
</feature>
<comment type="caution">
    <text evidence="12">The sequence shown here is derived from an EMBL/GenBank/DDBJ whole genome shotgun (WGS) entry which is preliminary data.</text>
</comment>
<evidence type="ECO:0008006" key="14">
    <source>
        <dbReference type="Google" id="ProtNLM"/>
    </source>
</evidence>
<feature type="region of interest" description="Disordered" evidence="6">
    <location>
        <begin position="532"/>
        <end position="610"/>
    </location>
</feature>
<keyword evidence="4 7" id="KW-1133">Transmembrane helix</keyword>
<feature type="region of interest" description="Disordered" evidence="6">
    <location>
        <begin position="489"/>
        <end position="518"/>
    </location>
</feature>
<feature type="region of interest" description="Disordered" evidence="6">
    <location>
        <begin position="793"/>
        <end position="831"/>
    </location>
</feature>
<evidence type="ECO:0000256" key="2">
    <source>
        <dbReference type="ARBA" id="ARBA00006166"/>
    </source>
</evidence>
<feature type="compositionally biased region" description="Low complexity" evidence="6">
    <location>
        <begin position="599"/>
        <end position="610"/>
    </location>
</feature>
<dbReference type="InterPro" id="IPR055423">
    <property type="entry name" value="Ig_TMEM132_5th"/>
</dbReference>
<dbReference type="PANTHER" id="PTHR13388:SF26">
    <property type="entry name" value="SI:DKEY-1D7.3"/>
    <property type="match status" value="1"/>
</dbReference>
<dbReference type="InterPro" id="IPR026307">
    <property type="entry name" value="TMEM132"/>
</dbReference>
<keyword evidence="3 7" id="KW-0812">Transmembrane</keyword>
<gene>
    <name evidence="12" type="ORF">JZ751_012062</name>
</gene>
<evidence type="ECO:0000313" key="13">
    <source>
        <dbReference type="Proteomes" id="UP000824540"/>
    </source>
</evidence>
<sequence>MASVCVLLHPAPLHCVCKHICSFCQINPHSNAISQSNYPDTELLNTAVLTGKKVSMALRTVAVGADGLITDVSNLTQCGSTDEEVLKKCNSVGLPLVYNPWMTNSNTSPLTLLHTTQQPHFHSQSSSAAVIHQVCGAHCALMEGFTAQRRGRLRKALPGAAQETVHQDHRQQVSDRCDYVFVNGKETKGRVRVAVNFTYGHLSAQLEMTVWMPRLPLQIEVSDPELSQVKGWRVPVPAGKRSSWESEEDEDRKGKGCMLQYQHALVKVFTQFLADQLDPQLPPAYFLGADWQVDVTKLVRSSLKVENTRVARLQAGRVLLGRGIGVTTVKVLSPLSDSVLGERTVKVLDDKVSITELGVQLVSGLSLSLQLSPGSNRAIVAMATMQEVLQNPKQEAVVGCWVQFSDGSVMPLDVYDSSSYMLTVTSLDKAVASVRGSPPRVMAERQGQGSLVRVEMGISEACQKSKRKSSLAVGHGDLRVTFQPSGLLFSGGGNGQEPVTEARTQRPLIRGSPTEREGHLLVSSVSQASSWRFRTTTTSPVPNMVSVSTVRDREADRELTSTNKASSSTSESSTTIGGPRSSTGGRASSILGGVSSTTSRASSNVGGASSNVGGVRHGWGGVISNMGGASNSLGVVSSSLGGVSSPVYDGGMVSIAAAGANTLDYSNVPSQVEVPKWSTPVEVESDMVQTSRFPSNLEIGMYALLGVLCLAILVFLLNCISYLMGTRHKKPPAQCQEPGNHRHNWVWLGTEADRAINGPVTPPQPESHAAIAINIDVAPGMGMVGMGKSATLGRRTSAPPSMDPLLGRRGSLQAKPTRGESLHSPTSKRKRVQFTTFSSLDNPHYSTLPGMHWATKVQNFTERHGAFQESLYANLPYEPKPMQ</sequence>
<accession>A0A8T2PRI3</accession>
<evidence type="ECO:0000256" key="4">
    <source>
        <dbReference type="ARBA" id="ARBA00022989"/>
    </source>
</evidence>
<dbReference type="InterPro" id="IPR031437">
    <property type="entry name" value="Ig_TMEM132_4th"/>
</dbReference>
<feature type="domain" description="Transmembrane protein TMEM132 C-terminal" evidence="8">
    <location>
        <begin position="668"/>
        <end position="752"/>
    </location>
</feature>
<dbReference type="PANTHER" id="PTHR13388">
    <property type="entry name" value="DETONATOR, ISOFORM E"/>
    <property type="match status" value="1"/>
</dbReference>
<evidence type="ECO:0000259" key="8">
    <source>
        <dbReference type="Pfam" id="PF15706"/>
    </source>
</evidence>
<feature type="domain" description="Transmembrane protein TMEM132 sixth" evidence="11">
    <location>
        <begin position="353"/>
        <end position="464"/>
    </location>
</feature>
<evidence type="ECO:0000256" key="1">
    <source>
        <dbReference type="ARBA" id="ARBA00004479"/>
    </source>
</evidence>
<dbReference type="EMBL" id="JAFBMS010000003">
    <property type="protein sequence ID" value="KAG9353938.1"/>
    <property type="molecule type" value="Genomic_DNA"/>
</dbReference>
<dbReference type="AlphaFoldDB" id="A0A8T2PRI3"/>
<feature type="domain" description="Transmembrane protein TMEM132 fifth" evidence="10">
    <location>
        <begin position="218"/>
        <end position="352"/>
    </location>
</feature>
<evidence type="ECO:0000256" key="3">
    <source>
        <dbReference type="ARBA" id="ARBA00022692"/>
    </source>
</evidence>
<dbReference type="Pfam" id="PF23486">
    <property type="entry name" value="Ig_TMEM132_5th"/>
    <property type="match status" value="1"/>
</dbReference>
<comment type="subcellular location">
    <subcellularLocation>
        <location evidence="1">Membrane</location>
        <topology evidence="1">Single-pass type I membrane protein</topology>
    </subcellularLocation>
</comment>
<dbReference type="InterPro" id="IPR031436">
    <property type="entry name" value="TMEM132_C"/>
</dbReference>
<feature type="domain" description="Transmembrane protein family 132 fourth" evidence="9">
    <location>
        <begin position="40"/>
        <end position="91"/>
    </location>
</feature>
<protein>
    <recommendedName>
        <fullName evidence="14">Transmembrane protein 132D</fullName>
    </recommendedName>
</protein>
<feature type="compositionally biased region" description="Basic and acidic residues" evidence="6">
    <location>
        <begin position="550"/>
        <end position="559"/>
    </location>
</feature>
<keyword evidence="13" id="KW-1185">Reference proteome</keyword>
<evidence type="ECO:0000256" key="6">
    <source>
        <dbReference type="SAM" id="MobiDB-lite"/>
    </source>
</evidence>
<feature type="compositionally biased region" description="Polar residues" evidence="6">
    <location>
        <begin position="532"/>
        <end position="549"/>
    </location>
</feature>
<dbReference type="GO" id="GO:0016020">
    <property type="term" value="C:membrane"/>
    <property type="evidence" value="ECO:0007669"/>
    <property type="project" value="UniProtKB-SubCell"/>
</dbReference>
<feature type="compositionally biased region" description="Low complexity" evidence="6">
    <location>
        <begin position="560"/>
        <end position="575"/>
    </location>
</feature>
<keyword evidence="5 7" id="KW-0472">Membrane</keyword>
<feature type="transmembrane region" description="Helical" evidence="7">
    <location>
        <begin position="699"/>
        <end position="720"/>
    </location>
</feature>
<dbReference type="Proteomes" id="UP000824540">
    <property type="component" value="Unassembled WGS sequence"/>
</dbReference>
<dbReference type="InterPro" id="IPR055424">
    <property type="entry name" value="Ig_TMEM132_6th"/>
</dbReference>
<evidence type="ECO:0000259" key="9">
    <source>
        <dbReference type="Pfam" id="PF16070"/>
    </source>
</evidence>
<name>A0A8T2PRI3_9TELE</name>
<evidence type="ECO:0000259" key="10">
    <source>
        <dbReference type="Pfam" id="PF23486"/>
    </source>
</evidence>
<evidence type="ECO:0000259" key="11">
    <source>
        <dbReference type="Pfam" id="PF23487"/>
    </source>
</evidence>
<evidence type="ECO:0000313" key="12">
    <source>
        <dbReference type="EMBL" id="KAG9353938.1"/>
    </source>
</evidence>
<dbReference type="Pfam" id="PF23487">
    <property type="entry name" value="Ig_TMEM132_6th"/>
    <property type="match status" value="1"/>
</dbReference>
<evidence type="ECO:0000256" key="5">
    <source>
        <dbReference type="ARBA" id="ARBA00023136"/>
    </source>
</evidence>
<comment type="similarity">
    <text evidence="2">Belongs to the TMEM132 family.</text>
</comment>